<accession>A0ABV0BU27</accession>
<dbReference type="EMBL" id="JBDJNQ010000004">
    <property type="protein sequence ID" value="MEN5377713.1"/>
    <property type="molecule type" value="Genomic_DNA"/>
</dbReference>
<dbReference type="PROSITE" id="PS51257">
    <property type="entry name" value="PROKAR_LIPOPROTEIN"/>
    <property type="match status" value="1"/>
</dbReference>
<protein>
    <submittedName>
        <fullName evidence="2">DUF4136 domain-containing protein</fullName>
    </submittedName>
</protein>
<dbReference type="Proteomes" id="UP001409291">
    <property type="component" value="Unassembled WGS sequence"/>
</dbReference>
<name>A0ABV0BU27_9SPHI</name>
<comment type="caution">
    <text evidence="2">The sequence shown here is derived from an EMBL/GenBank/DDBJ whole genome shotgun (WGS) entry which is preliminary data.</text>
</comment>
<sequence>MKKFILQICTIVLIFSSCATSSMITGSWRDPAVDLKKYSRIFVAVMTDNVPARQKVEDEIASSLTSLGLTSVKSIDVFPPNLASMEPKRSDLAMQKVAGTNSDAILTIALIDSKSESRYIPNVSVYPVNTFGYYRTFGGYYDFWYGNLYNNGYYTTEKTYYIETNLYDVSTGKLVWSTQSESYNPGSLDSFLAGYKKAMAKQLKKDNLISN</sequence>
<organism evidence="2 3">
    <name type="scientific">Sphingobacterium kitahiroshimense</name>
    <dbReference type="NCBI Taxonomy" id="470446"/>
    <lineage>
        <taxon>Bacteria</taxon>
        <taxon>Pseudomonadati</taxon>
        <taxon>Bacteroidota</taxon>
        <taxon>Sphingobacteriia</taxon>
        <taxon>Sphingobacteriales</taxon>
        <taxon>Sphingobacteriaceae</taxon>
        <taxon>Sphingobacterium</taxon>
    </lineage>
</organism>
<keyword evidence="1" id="KW-0732">Signal</keyword>
<reference evidence="2 3" key="1">
    <citation type="submission" date="2024-04" db="EMBL/GenBank/DDBJ databases">
        <title>WGS of bacteria from Torrens River.</title>
        <authorList>
            <person name="Wyrsch E.R."/>
            <person name="Drigo B."/>
        </authorList>
    </citation>
    <scope>NUCLEOTIDE SEQUENCE [LARGE SCALE GENOMIC DNA]</scope>
    <source>
        <strain evidence="2 3">TWI391</strain>
    </source>
</reference>
<evidence type="ECO:0000313" key="2">
    <source>
        <dbReference type="EMBL" id="MEN5377713.1"/>
    </source>
</evidence>
<proteinExistence type="predicted"/>
<feature type="signal peptide" evidence="1">
    <location>
        <begin position="1"/>
        <end position="21"/>
    </location>
</feature>
<evidence type="ECO:0000256" key="1">
    <source>
        <dbReference type="SAM" id="SignalP"/>
    </source>
</evidence>
<gene>
    <name evidence="2" type="ORF">ABE541_10600</name>
</gene>
<evidence type="ECO:0000313" key="3">
    <source>
        <dbReference type="Proteomes" id="UP001409291"/>
    </source>
</evidence>
<dbReference type="RefSeq" id="WP_183912269.1">
    <property type="nucleotide sequence ID" value="NZ_JBDJLH010000002.1"/>
</dbReference>
<keyword evidence="3" id="KW-1185">Reference proteome</keyword>
<feature type="chain" id="PRO_5047300312" evidence="1">
    <location>
        <begin position="22"/>
        <end position="211"/>
    </location>
</feature>